<gene>
    <name evidence="14" type="ORF">AGABI1DRAFT_80741</name>
</gene>
<keyword evidence="9" id="KW-0560">Oxidoreductase</keyword>
<dbReference type="eggNOG" id="KOG0157">
    <property type="taxonomic scope" value="Eukaryota"/>
</dbReference>
<dbReference type="GO" id="GO:0016020">
    <property type="term" value="C:membrane"/>
    <property type="evidence" value="ECO:0007669"/>
    <property type="project" value="UniProtKB-SubCell"/>
</dbReference>
<dbReference type="PRINTS" id="PR00385">
    <property type="entry name" value="P450"/>
</dbReference>
<keyword evidence="8" id="KW-1133">Transmembrane helix</keyword>
<dbReference type="InParanoid" id="K5XJQ8"/>
<dbReference type="KEGG" id="abp:AGABI1DRAFT80741"/>
<dbReference type="InterPro" id="IPR001128">
    <property type="entry name" value="Cyt_P450"/>
</dbReference>
<dbReference type="GO" id="GO:0016705">
    <property type="term" value="F:oxidoreductase activity, acting on paired donors, with incorporation or reduction of molecular oxygen"/>
    <property type="evidence" value="ECO:0007669"/>
    <property type="project" value="InterPro"/>
</dbReference>
<dbReference type="RefSeq" id="XP_007334619.1">
    <property type="nucleotide sequence ID" value="XM_007334557.1"/>
</dbReference>
<feature type="binding site" description="axial binding residue" evidence="13">
    <location>
        <position position="489"/>
    </location>
    <ligand>
        <name>heme</name>
        <dbReference type="ChEBI" id="CHEBI:30413"/>
    </ligand>
    <ligandPart>
        <name>Fe</name>
        <dbReference type="ChEBI" id="CHEBI:18248"/>
    </ligandPart>
</feature>
<comment type="pathway">
    <text evidence="3">Secondary metabolite biosynthesis; terpenoid biosynthesis.</text>
</comment>
<dbReference type="OMA" id="YYKAAWQ"/>
<evidence type="ECO:0000313" key="15">
    <source>
        <dbReference type="Proteomes" id="UP000008493"/>
    </source>
</evidence>
<dbReference type="Proteomes" id="UP000008493">
    <property type="component" value="Unassembled WGS sequence"/>
</dbReference>
<evidence type="ECO:0000256" key="8">
    <source>
        <dbReference type="ARBA" id="ARBA00022989"/>
    </source>
</evidence>
<evidence type="ECO:0000256" key="10">
    <source>
        <dbReference type="ARBA" id="ARBA00023004"/>
    </source>
</evidence>
<dbReference type="PANTHER" id="PTHR24305">
    <property type="entry name" value="CYTOCHROME P450"/>
    <property type="match status" value="1"/>
</dbReference>
<dbReference type="HOGENOM" id="CLU_001570_5_11_1"/>
<dbReference type="STRING" id="597362.K5XJQ8"/>
<evidence type="ECO:0000256" key="13">
    <source>
        <dbReference type="PIRSR" id="PIRSR602401-1"/>
    </source>
</evidence>
<protein>
    <recommendedName>
        <fullName evidence="16">Cytochrome P450</fullName>
    </recommendedName>
</protein>
<dbReference type="Pfam" id="PF00067">
    <property type="entry name" value="p450"/>
    <property type="match status" value="1"/>
</dbReference>
<accession>K5XJQ8</accession>
<evidence type="ECO:0000256" key="9">
    <source>
        <dbReference type="ARBA" id="ARBA00023002"/>
    </source>
</evidence>
<dbReference type="Gene3D" id="1.10.630.10">
    <property type="entry name" value="Cytochrome P450"/>
    <property type="match status" value="1"/>
</dbReference>
<dbReference type="SUPFAM" id="SSF48264">
    <property type="entry name" value="Cytochrome P450"/>
    <property type="match status" value="1"/>
</dbReference>
<dbReference type="GO" id="GO:0005506">
    <property type="term" value="F:iron ion binding"/>
    <property type="evidence" value="ECO:0007669"/>
    <property type="project" value="InterPro"/>
</dbReference>
<dbReference type="GeneID" id="18831694"/>
<evidence type="ECO:0000256" key="12">
    <source>
        <dbReference type="ARBA" id="ARBA00023136"/>
    </source>
</evidence>
<reference evidence="15" key="1">
    <citation type="journal article" date="2012" name="Proc. Natl. Acad. Sci. U.S.A.">
        <title>Genome sequence of the button mushroom Agaricus bisporus reveals mechanisms governing adaptation to a humic-rich ecological niche.</title>
        <authorList>
            <person name="Morin E."/>
            <person name="Kohler A."/>
            <person name="Baker A.R."/>
            <person name="Foulongne-Oriol M."/>
            <person name="Lombard V."/>
            <person name="Nagy L.G."/>
            <person name="Ohm R.A."/>
            <person name="Patyshakuliyeva A."/>
            <person name="Brun A."/>
            <person name="Aerts A.L."/>
            <person name="Bailey A.M."/>
            <person name="Billette C."/>
            <person name="Coutinho P.M."/>
            <person name="Deakin G."/>
            <person name="Doddapaneni H."/>
            <person name="Floudas D."/>
            <person name="Grimwood J."/>
            <person name="Hilden K."/>
            <person name="Kuees U."/>
            <person name="LaButti K.M."/>
            <person name="Lapidus A."/>
            <person name="Lindquist E.A."/>
            <person name="Lucas S.M."/>
            <person name="Murat C."/>
            <person name="Riley R.W."/>
            <person name="Salamov A.A."/>
            <person name="Schmutz J."/>
            <person name="Subramanian V."/>
            <person name="Woesten H.A.B."/>
            <person name="Xu J."/>
            <person name="Eastwood D.C."/>
            <person name="Foster G.D."/>
            <person name="Sonnenberg A.S."/>
            <person name="Cullen D."/>
            <person name="de Vries R.P."/>
            <person name="Lundell T."/>
            <person name="Hibbett D.S."/>
            <person name="Henrissat B."/>
            <person name="Burton K.S."/>
            <person name="Kerrigan R.W."/>
            <person name="Challen M.P."/>
            <person name="Grigoriev I.V."/>
            <person name="Martin F."/>
        </authorList>
    </citation>
    <scope>NUCLEOTIDE SEQUENCE [LARGE SCALE GENOMIC DNA]</scope>
    <source>
        <strain evidence="15">JB137-S8 / ATCC MYA-4627 / FGSC 10392</strain>
    </source>
</reference>
<dbReference type="PRINTS" id="PR00463">
    <property type="entry name" value="EP450I"/>
</dbReference>
<evidence type="ECO:0000256" key="2">
    <source>
        <dbReference type="ARBA" id="ARBA00004370"/>
    </source>
</evidence>
<evidence type="ECO:0000256" key="4">
    <source>
        <dbReference type="ARBA" id="ARBA00010617"/>
    </source>
</evidence>
<dbReference type="InterPro" id="IPR036396">
    <property type="entry name" value="Cyt_P450_sf"/>
</dbReference>
<dbReference type="InterPro" id="IPR050121">
    <property type="entry name" value="Cytochrome_P450_monoxygenase"/>
</dbReference>
<proteinExistence type="inferred from homology"/>
<evidence type="ECO:0000256" key="6">
    <source>
        <dbReference type="ARBA" id="ARBA00022692"/>
    </source>
</evidence>
<comment type="cofactor">
    <cofactor evidence="1 13">
        <name>heme</name>
        <dbReference type="ChEBI" id="CHEBI:30413"/>
    </cofactor>
</comment>
<keyword evidence="6" id="KW-0812">Transmembrane</keyword>
<evidence type="ECO:0000256" key="7">
    <source>
        <dbReference type="ARBA" id="ARBA00022723"/>
    </source>
</evidence>
<sequence length="556" mass="63027">MCHPLSLAGNVFSAFVLLYALAWSSKWIWRSLFPSSRLRDIPGPPPESWVKGNLGQLFNAKGLEFHQNLVERYGGMVKVYGFFGDEQLYVSDSRALQSILVKEHDAFEETSVFLETNKVIFGPGLVATKGDQHRRQRKATLSIFGVPQLRQILPTLYDISEKLCDVLSVEFAGTQMKTIDMSNWMSRVALESVGRTVLGYSFDPLDSPHNNPYTSAIKELIPTIFKISLIRQFAPFLVRLGPPWLRRKLVEWTPNNIVQKLKDMSDIMHAQAKEILELKKQELRQNPHSVNEIQEGQLKDIISELIRMNELAPASERLDENELTGQMTVLVFGAQDTTSASLSRILWQLSHRPDIQEKIRGEIQALRNQKAMDPHNARLSYEDLIRLSWLDAVIKETLRLYPPVPFVRRVATRDCTLPYMRGDEVAYTSIPSGTILFVGIAGSNRSQAVWGDDAQEWKPERWLGNKGPKEKVPGIYSGMMSFLGGQRSCVGYRFADIEMKIILSTLLTKFRLSATDDEIVWNLSQIISPSVRNVNNSVEGIVIEEKKGLPLIVEEL</sequence>
<dbReference type="InterPro" id="IPR002401">
    <property type="entry name" value="Cyt_P450_E_grp-I"/>
</dbReference>
<dbReference type="GO" id="GO:0020037">
    <property type="term" value="F:heme binding"/>
    <property type="evidence" value="ECO:0007669"/>
    <property type="project" value="InterPro"/>
</dbReference>
<keyword evidence="5 13" id="KW-0349">Heme</keyword>
<keyword evidence="10 13" id="KW-0408">Iron</keyword>
<evidence type="ECO:0000313" key="14">
    <source>
        <dbReference type="EMBL" id="EKM74730.1"/>
    </source>
</evidence>
<evidence type="ECO:0000256" key="11">
    <source>
        <dbReference type="ARBA" id="ARBA00023033"/>
    </source>
</evidence>
<keyword evidence="12" id="KW-0472">Membrane</keyword>
<name>K5XJQ8_AGABU</name>
<comment type="subcellular location">
    <subcellularLocation>
        <location evidence="2">Membrane</location>
    </subcellularLocation>
</comment>
<dbReference type="OrthoDB" id="1470350at2759"/>
<evidence type="ECO:0000256" key="3">
    <source>
        <dbReference type="ARBA" id="ARBA00004721"/>
    </source>
</evidence>
<comment type="similarity">
    <text evidence="4">Belongs to the cytochrome P450 family.</text>
</comment>
<organism evidence="14 15">
    <name type="scientific">Agaricus bisporus var. burnettii (strain JB137-S8 / ATCC MYA-4627 / FGSC 10392)</name>
    <name type="common">White button mushroom</name>
    <dbReference type="NCBI Taxonomy" id="597362"/>
    <lineage>
        <taxon>Eukaryota</taxon>
        <taxon>Fungi</taxon>
        <taxon>Dikarya</taxon>
        <taxon>Basidiomycota</taxon>
        <taxon>Agaricomycotina</taxon>
        <taxon>Agaricomycetes</taxon>
        <taxon>Agaricomycetidae</taxon>
        <taxon>Agaricales</taxon>
        <taxon>Agaricineae</taxon>
        <taxon>Agaricaceae</taxon>
        <taxon>Agaricus</taxon>
    </lineage>
</organism>
<dbReference type="CDD" id="cd11069">
    <property type="entry name" value="CYP_FUM15-like"/>
    <property type="match status" value="1"/>
</dbReference>
<dbReference type="PANTHER" id="PTHR24305:SF166">
    <property type="entry name" value="CYTOCHROME P450 12A4, MITOCHONDRIAL-RELATED"/>
    <property type="match status" value="1"/>
</dbReference>
<evidence type="ECO:0000256" key="5">
    <source>
        <dbReference type="ARBA" id="ARBA00022617"/>
    </source>
</evidence>
<dbReference type="EMBL" id="JH971429">
    <property type="protein sequence ID" value="EKM74730.1"/>
    <property type="molecule type" value="Genomic_DNA"/>
</dbReference>
<dbReference type="AlphaFoldDB" id="K5XJQ8"/>
<keyword evidence="15" id="KW-1185">Reference proteome</keyword>
<keyword evidence="11" id="KW-0503">Monooxygenase</keyword>
<dbReference type="GO" id="GO:0004497">
    <property type="term" value="F:monooxygenase activity"/>
    <property type="evidence" value="ECO:0007669"/>
    <property type="project" value="UniProtKB-KW"/>
</dbReference>
<keyword evidence="7 13" id="KW-0479">Metal-binding</keyword>
<evidence type="ECO:0000256" key="1">
    <source>
        <dbReference type="ARBA" id="ARBA00001971"/>
    </source>
</evidence>
<evidence type="ECO:0008006" key="16">
    <source>
        <dbReference type="Google" id="ProtNLM"/>
    </source>
</evidence>